<evidence type="ECO:0000313" key="2">
    <source>
        <dbReference type="EMBL" id="CDG32710.1"/>
    </source>
</evidence>
<sequence>MKTSDLPEKITVPFAQNAGLAYRRDIPLQSSDAGAASFMLGFPALTFQPTGAGGTPPDGRDMNGILFALSSIARAWCAGTTMTFDASFAHDVGGYPLGAVLRSTTDPTILLISQQDGNMTNPATDPDGTYWRRIGNDEALQHTLGALSDRLDSRLSRLDGASANLLFAALYQDGSMPAPPAWATRLHVVALGAGGGGANCQAWGEFSNTNSSGGGGGAGAYAEGIFSISPADTLSVRVGRGGTTEQPGGDTVLFINGTAVMTAGGGRGASWQAKASSAGAPGGSAHGGNILMQSGAPGSDGQNGPFILVGNGGDSAFGGGGRAGAQGGLDASSFGAGGGGAYDAFSKNTLFSGGTGGNGLIRYRWLV</sequence>
<organism evidence="2 3">
    <name type="scientific">Parasaccharibacter apium</name>
    <dbReference type="NCBI Taxonomy" id="1510841"/>
    <lineage>
        <taxon>Bacteria</taxon>
        <taxon>Pseudomonadati</taxon>
        <taxon>Pseudomonadota</taxon>
        <taxon>Alphaproteobacteria</taxon>
        <taxon>Acetobacterales</taxon>
        <taxon>Acetobacteraceae</taxon>
        <taxon>Parasaccharibacter</taxon>
    </lineage>
</organism>
<accession>A0A7U7G3Y5</accession>
<evidence type="ECO:0000259" key="1">
    <source>
        <dbReference type="Pfam" id="PF21722"/>
    </source>
</evidence>
<dbReference type="Pfam" id="PF21722">
    <property type="entry name" value="Gly_rich_2"/>
    <property type="match status" value="1"/>
</dbReference>
<dbReference type="EMBL" id="CBLY010000008">
    <property type="protein sequence ID" value="CDG32710.1"/>
    <property type="molecule type" value="Genomic_DNA"/>
</dbReference>
<feature type="domain" description="Glycine-rich" evidence="1">
    <location>
        <begin position="179"/>
        <end position="365"/>
    </location>
</feature>
<name>A0A7U7G3Y5_9PROT</name>
<gene>
    <name evidence="2" type="ORF">SACS_1849</name>
</gene>
<proteinExistence type="predicted"/>
<protein>
    <recommendedName>
        <fullName evidence="1">Glycine-rich domain-containing protein</fullName>
    </recommendedName>
</protein>
<dbReference type="Proteomes" id="UP000027590">
    <property type="component" value="Unassembled WGS sequence"/>
</dbReference>
<dbReference type="InterPro" id="IPR049304">
    <property type="entry name" value="Gly_rich_dom"/>
</dbReference>
<evidence type="ECO:0000313" key="3">
    <source>
        <dbReference type="Proteomes" id="UP000027590"/>
    </source>
</evidence>
<dbReference type="AlphaFoldDB" id="A0A7U7G3Y5"/>
<reference evidence="2 3" key="1">
    <citation type="journal article" date="2014" name="Genome Biol. Evol.">
        <title>Acetic acid bacteria genomes reveal functional traits for adaptation to life in insect guts.</title>
        <authorList>
            <person name="Chouaia B."/>
            <person name="Gaiarsa S."/>
            <person name="Crotti E."/>
            <person name="Comandatore F."/>
            <person name="Degli Esposti M."/>
            <person name="Ricci I."/>
            <person name="Alma A."/>
            <person name="Favia G."/>
            <person name="Bandi C."/>
            <person name="Daffonchio D."/>
        </authorList>
    </citation>
    <scope>NUCLEOTIDE SEQUENCE [LARGE SCALE GENOMIC DNA]</scope>
    <source>
        <strain evidence="3">AM169</strain>
    </source>
</reference>
<comment type="caution">
    <text evidence="2">The sequence shown here is derived from an EMBL/GenBank/DDBJ whole genome shotgun (WGS) entry which is preliminary data.</text>
</comment>
<dbReference type="RefSeq" id="WP_052349247.1">
    <property type="nucleotide sequence ID" value="NZ_CBLY010000008.1"/>
</dbReference>
<reference evidence="2 3" key="2">
    <citation type="journal article" date="2014" name="PLoS ONE">
        <title>Evolution of mitochondria reconstructed from the energy metabolism of living bacteria.</title>
        <authorList>
            <person name="Degli Esposti M."/>
            <person name="Chouaia B."/>
            <person name="Comandatore F."/>
            <person name="Crotti E."/>
            <person name="Sassera D."/>
            <person name="Lievens P.M."/>
            <person name="Daffonchio D."/>
            <person name="Bandi C."/>
        </authorList>
    </citation>
    <scope>NUCLEOTIDE SEQUENCE [LARGE SCALE GENOMIC DNA]</scope>
    <source>
        <strain evidence="3">AM169</strain>
    </source>
</reference>